<feature type="transmembrane region" description="Helical" evidence="1">
    <location>
        <begin position="75"/>
        <end position="97"/>
    </location>
</feature>
<evidence type="ECO:0008006" key="4">
    <source>
        <dbReference type="Google" id="ProtNLM"/>
    </source>
</evidence>
<dbReference type="Proteomes" id="UP001497527">
    <property type="component" value="Unassembled WGS sequence"/>
</dbReference>
<dbReference type="RefSeq" id="WP_348718325.1">
    <property type="nucleotide sequence ID" value="NZ_CAXJIO010000015.1"/>
</dbReference>
<accession>A0ABM9PEN1</accession>
<gene>
    <name evidence="2" type="ORF">T190423A01A_60009</name>
</gene>
<dbReference type="InterPro" id="IPR025597">
    <property type="entry name" value="DUF4345"/>
</dbReference>
<keyword evidence="1" id="KW-0472">Membrane</keyword>
<name>A0ABM9PEN1_9FLAO</name>
<dbReference type="EMBL" id="CAXJIO010000015">
    <property type="protein sequence ID" value="CAL2104072.1"/>
    <property type="molecule type" value="Genomic_DNA"/>
</dbReference>
<keyword evidence="3" id="KW-1185">Reference proteome</keyword>
<keyword evidence="1" id="KW-0812">Transmembrane</keyword>
<evidence type="ECO:0000256" key="1">
    <source>
        <dbReference type="SAM" id="Phobius"/>
    </source>
</evidence>
<organism evidence="2 3">
    <name type="scientific">Tenacibaculum polynesiense</name>
    <dbReference type="NCBI Taxonomy" id="3137857"/>
    <lineage>
        <taxon>Bacteria</taxon>
        <taxon>Pseudomonadati</taxon>
        <taxon>Bacteroidota</taxon>
        <taxon>Flavobacteriia</taxon>
        <taxon>Flavobacteriales</taxon>
        <taxon>Flavobacteriaceae</taxon>
        <taxon>Tenacibaculum</taxon>
    </lineage>
</organism>
<protein>
    <recommendedName>
        <fullName evidence="4">DUF4345 domain-containing protein</fullName>
    </recommendedName>
</protein>
<evidence type="ECO:0000313" key="2">
    <source>
        <dbReference type="EMBL" id="CAL2104072.1"/>
    </source>
</evidence>
<feature type="transmembrane region" description="Helical" evidence="1">
    <location>
        <begin position="6"/>
        <end position="24"/>
    </location>
</feature>
<comment type="caution">
    <text evidence="2">The sequence shown here is derived from an EMBL/GenBank/DDBJ whole genome shotgun (WGS) entry which is preliminary data.</text>
</comment>
<feature type="transmembrane region" description="Helical" evidence="1">
    <location>
        <begin position="45"/>
        <end position="69"/>
    </location>
</feature>
<feature type="transmembrane region" description="Helical" evidence="1">
    <location>
        <begin position="109"/>
        <end position="127"/>
    </location>
</feature>
<evidence type="ECO:0000313" key="3">
    <source>
        <dbReference type="Proteomes" id="UP001497527"/>
    </source>
</evidence>
<reference evidence="2 3" key="1">
    <citation type="submission" date="2024-05" db="EMBL/GenBank/DDBJ databases">
        <authorList>
            <person name="Duchaud E."/>
        </authorList>
    </citation>
    <scope>NUCLEOTIDE SEQUENCE [LARGE SCALE GENOMIC DNA]</scope>
    <source>
        <strain evidence="2">Ena-SAMPLE-TAB-13-05-2024-13:56:06:370-140308</strain>
    </source>
</reference>
<keyword evidence="1" id="KW-1133">Transmembrane helix</keyword>
<proteinExistence type="predicted"/>
<dbReference type="Pfam" id="PF14248">
    <property type="entry name" value="DUF4345"/>
    <property type="match status" value="1"/>
</dbReference>
<sequence>MEIVKTIILLLSGLMLLFVGLMRLTNPIKTYLKSSGIKLSNNVDLLNEVRGVSAVMFCAGIIILLGILIPKMSLTSFTVGTLIFSGFALGRVVSLLIDGKPNKQIMQGIMFEIVLGGANLFGIFSVLA</sequence>